<name>A0A0M0LCL5_9BACI</name>
<evidence type="ECO:0000313" key="1">
    <source>
        <dbReference type="EMBL" id="KOO48607.1"/>
    </source>
</evidence>
<comment type="caution">
    <text evidence="1">The sequence shown here is derived from an EMBL/GenBank/DDBJ whole genome shotgun (WGS) entry which is preliminary data.</text>
</comment>
<sequence length="201" mass="22807">MIAYHQEDENIVCKCNGFGKVLSEFSIGEGVEDCQVDINDHIWVSYFDEGIFSEDPRSQAGIVAFDVAGNVVYDRYGKLVVDEIVPPIDDCYALNVTGDEVWLYYYSDFPVVKLKNHQLETIWKNIDIEPSAVHAFAVGTDHLIFCTNKGPLLHYSLTNNKLEQCVPTDKNGKALQVERYVCRGPIIYLHTLQGIYTYKLT</sequence>
<keyword evidence="2" id="KW-1185">Reference proteome</keyword>
<dbReference type="PATRIC" id="fig|284581.3.peg.1645"/>
<proteinExistence type="predicted"/>
<protein>
    <submittedName>
        <fullName evidence="1">Uncharacterized protein</fullName>
    </submittedName>
</protein>
<gene>
    <name evidence="1" type="ORF">AMD01_04260</name>
</gene>
<dbReference type="RefSeq" id="WP_053400172.1">
    <property type="nucleotide sequence ID" value="NZ_LILC01000004.1"/>
</dbReference>
<dbReference type="OrthoDB" id="6636929at2"/>
<organism evidence="1 2">
    <name type="scientific">Priestia koreensis</name>
    <dbReference type="NCBI Taxonomy" id="284581"/>
    <lineage>
        <taxon>Bacteria</taxon>
        <taxon>Bacillati</taxon>
        <taxon>Bacillota</taxon>
        <taxon>Bacilli</taxon>
        <taxon>Bacillales</taxon>
        <taxon>Bacillaceae</taxon>
        <taxon>Priestia</taxon>
    </lineage>
</organism>
<dbReference type="EMBL" id="LILC01000004">
    <property type="protein sequence ID" value="KOO48607.1"/>
    <property type="molecule type" value="Genomic_DNA"/>
</dbReference>
<dbReference type="AlphaFoldDB" id="A0A0M0LCL5"/>
<reference evidence="2" key="1">
    <citation type="submission" date="2015-08" db="EMBL/GenBank/DDBJ databases">
        <title>Fjat-14210 dsm16467.</title>
        <authorList>
            <person name="Liu B."/>
            <person name="Wang J."/>
            <person name="Zhu Y."/>
            <person name="Liu G."/>
            <person name="Chen Q."/>
            <person name="Chen Z."/>
            <person name="Lan J."/>
            <person name="Che J."/>
            <person name="Ge C."/>
            <person name="Shi H."/>
            <person name="Pan Z."/>
            <person name="Liu X."/>
        </authorList>
    </citation>
    <scope>NUCLEOTIDE SEQUENCE [LARGE SCALE GENOMIC DNA]</scope>
    <source>
        <strain evidence="2">DSM 16467</strain>
    </source>
</reference>
<accession>A0A0M0LCL5</accession>
<dbReference type="Proteomes" id="UP000037558">
    <property type="component" value="Unassembled WGS sequence"/>
</dbReference>
<dbReference type="STRING" id="284581.AMD01_04260"/>
<evidence type="ECO:0000313" key="2">
    <source>
        <dbReference type="Proteomes" id="UP000037558"/>
    </source>
</evidence>